<proteinExistence type="predicted"/>
<name>A0AAD6IMS8_PENCN</name>
<evidence type="ECO:0000313" key="3">
    <source>
        <dbReference type="EMBL" id="KAJ6057255.1"/>
    </source>
</evidence>
<feature type="region of interest" description="Disordered" evidence="1">
    <location>
        <begin position="191"/>
        <end position="233"/>
    </location>
</feature>
<feature type="chain" id="PRO_5042107913" evidence="2">
    <location>
        <begin position="24"/>
        <end position="569"/>
    </location>
</feature>
<dbReference type="AlphaFoldDB" id="A0AAD6IMS8"/>
<sequence length="569" mass="57271">MTSLTRIKMLLLMVVSMVSMGMAAVTDVTGEDCTSIVKVLLQNPHTGESHVVGDANAIPVPAPNLFGRAVRPGDGWITITTTETSCVPRVASTTISISTVDPVVVSIVSTPPVISHTSTVITSFTTTVLETSTVPTTSVAVSTPASAPTDVITTVVPVVTSIHVSSTTGVSTVSSKSTTSKATATAIGVTTQSGTPMSSSLAAVPATTSTATAKPVTSSHGSTAETTSASTTSIEVTSSSVTKAVPVPGSTVTGKNTDFATEPCPTGTELTPAAGKVTGVPVAPAPTPVTSEIVFTITVPCSHTEKCRSTEAYSTSTLVFSNPTGTHITAPTAPAVVIISAPETSVATDFVTEPCPSGTELAPAPAVTEITVTVDIPCTESTKCVSTQVVTTAISVSVVPVMPIPVTVTTPETTEVPVAAPAPPAVPKKETTEAEQTVPASAPQTTTHVIAPAPAPTLETTIPESPPQAKISAPVPETITATHPVSVQTTLATVPQPPVPKGSNVPQKVPQNGESQIAAPTVPHPASSESQAPSAPVFNGASAAGFVDGRLLTMSIFVVLANAAHFVMP</sequence>
<feature type="region of interest" description="Disordered" evidence="1">
    <location>
        <begin position="493"/>
        <end position="534"/>
    </location>
</feature>
<evidence type="ECO:0000256" key="1">
    <source>
        <dbReference type="SAM" id="MobiDB-lite"/>
    </source>
</evidence>
<feature type="signal peptide" evidence="2">
    <location>
        <begin position="1"/>
        <end position="23"/>
    </location>
</feature>
<comment type="caution">
    <text evidence="3">The sequence shown here is derived from an EMBL/GenBank/DDBJ whole genome shotgun (WGS) entry which is preliminary data.</text>
</comment>
<protein>
    <submittedName>
        <fullName evidence="3">Uncharacterized protein</fullName>
    </submittedName>
</protein>
<accession>A0AAD6IMS8</accession>
<gene>
    <name evidence="3" type="ORF">N7460_000529</name>
</gene>
<feature type="compositionally biased region" description="Polar residues" evidence="1">
    <location>
        <begin position="504"/>
        <end position="515"/>
    </location>
</feature>
<keyword evidence="4" id="KW-1185">Reference proteome</keyword>
<feature type="compositionally biased region" description="Low complexity" evidence="1">
    <location>
        <begin position="198"/>
        <end position="233"/>
    </location>
</feature>
<reference evidence="3" key="1">
    <citation type="journal article" date="2023" name="IMA Fungus">
        <title>Comparative genomic study of the Penicillium genus elucidates a diverse pangenome and 15 lateral gene transfer events.</title>
        <authorList>
            <person name="Petersen C."/>
            <person name="Sorensen T."/>
            <person name="Nielsen M.R."/>
            <person name="Sondergaard T.E."/>
            <person name="Sorensen J.L."/>
            <person name="Fitzpatrick D.A."/>
            <person name="Frisvad J.C."/>
            <person name="Nielsen K.L."/>
        </authorList>
    </citation>
    <scope>NUCLEOTIDE SEQUENCE</scope>
    <source>
        <strain evidence="3">IBT 15450</strain>
    </source>
</reference>
<evidence type="ECO:0000256" key="2">
    <source>
        <dbReference type="SAM" id="SignalP"/>
    </source>
</evidence>
<dbReference type="EMBL" id="JAQJZL010000001">
    <property type="protein sequence ID" value="KAJ6057255.1"/>
    <property type="molecule type" value="Genomic_DNA"/>
</dbReference>
<dbReference type="Proteomes" id="UP001219568">
    <property type="component" value="Unassembled WGS sequence"/>
</dbReference>
<keyword evidence="2" id="KW-0732">Signal</keyword>
<reference evidence="3" key="2">
    <citation type="submission" date="2023-01" db="EMBL/GenBank/DDBJ databases">
        <authorList>
            <person name="Petersen C."/>
        </authorList>
    </citation>
    <scope>NUCLEOTIDE SEQUENCE</scope>
    <source>
        <strain evidence="3">IBT 15450</strain>
    </source>
</reference>
<evidence type="ECO:0000313" key="4">
    <source>
        <dbReference type="Proteomes" id="UP001219568"/>
    </source>
</evidence>
<feature type="compositionally biased region" description="Low complexity" evidence="1">
    <location>
        <begin position="524"/>
        <end position="534"/>
    </location>
</feature>
<organism evidence="3 4">
    <name type="scientific">Penicillium canescens</name>
    <dbReference type="NCBI Taxonomy" id="5083"/>
    <lineage>
        <taxon>Eukaryota</taxon>
        <taxon>Fungi</taxon>
        <taxon>Dikarya</taxon>
        <taxon>Ascomycota</taxon>
        <taxon>Pezizomycotina</taxon>
        <taxon>Eurotiomycetes</taxon>
        <taxon>Eurotiomycetidae</taxon>
        <taxon>Eurotiales</taxon>
        <taxon>Aspergillaceae</taxon>
        <taxon>Penicillium</taxon>
    </lineage>
</organism>